<evidence type="ECO:0000313" key="1">
    <source>
        <dbReference type="EMBL" id="GAA0585374.1"/>
    </source>
</evidence>
<reference evidence="2" key="1">
    <citation type="journal article" date="2019" name="Int. J. Syst. Evol. Microbiol.">
        <title>The Global Catalogue of Microorganisms (GCM) 10K type strain sequencing project: providing services to taxonomists for standard genome sequencing and annotation.</title>
        <authorList>
            <consortium name="The Broad Institute Genomics Platform"/>
            <consortium name="The Broad Institute Genome Sequencing Center for Infectious Disease"/>
            <person name="Wu L."/>
            <person name="Ma J."/>
        </authorList>
    </citation>
    <scope>NUCLEOTIDE SEQUENCE [LARGE SCALE GENOMIC DNA]</scope>
    <source>
        <strain evidence="2">JCM 5067</strain>
    </source>
</reference>
<evidence type="ECO:0000313" key="2">
    <source>
        <dbReference type="Proteomes" id="UP001500668"/>
    </source>
</evidence>
<gene>
    <name evidence="1" type="ORF">GCM10010394_12850</name>
</gene>
<dbReference type="Gene3D" id="3.40.630.30">
    <property type="match status" value="1"/>
</dbReference>
<dbReference type="Proteomes" id="UP001500668">
    <property type="component" value="Unassembled WGS sequence"/>
</dbReference>
<accession>A0ABP3QCJ4</accession>
<proteinExistence type="predicted"/>
<organism evidence="1 2">
    <name type="scientific">Streptomyces crystallinus</name>
    <dbReference type="NCBI Taxonomy" id="68191"/>
    <lineage>
        <taxon>Bacteria</taxon>
        <taxon>Bacillati</taxon>
        <taxon>Actinomycetota</taxon>
        <taxon>Actinomycetes</taxon>
        <taxon>Kitasatosporales</taxon>
        <taxon>Streptomycetaceae</taxon>
        <taxon>Streptomyces</taxon>
    </lineage>
</organism>
<protein>
    <submittedName>
        <fullName evidence="1">Uncharacterized protein</fullName>
    </submittedName>
</protein>
<sequence length="195" mass="20528">MALTFAHRVSARRASLQDVNAIVRLLSGDHGLPPETAALVSASQAQLRLILAHFGLETGKVWVAESGSGTPEAAAVWIPPGVSIDEEEHRALLRLHGLRPTLMPARDNDGRIPGEEDHWLLAAVGIAPTAHPAALEAVLDPVLRIVDGASLPAYATAPASFQAELLAPFGFEPCASGAARPEPRLRRPPKGAYSG</sequence>
<name>A0ABP3QCJ4_9ACTN</name>
<keyword evidence="2" id="KW-1185">Reference proteome</keyword>
<dbReference type="EMBL" id="BAAACA010000006">
    <property type="protein sequence ID" value="GAA0585374.1"/>
    <property type="molecule type" value="Genomic_DNA"/>
</dbReference>
<comment type="caution">
    <text evidence="1">The sequence shown here is derived from an EMBL/GenBank/DDBJ whole genome shotgun (WGS) entry which is preliminary data.</text>
</comment>